<dbReference type="RefSeq" id="WP_125748345.1">
    <property type="nucleotide sequence ID" value="NZ_CP034367.1"/>
</dbReference>
<comment type="caution">
    <text evidence="1">The sequence shown here is derived from an EMBL/GenBank/DDBJ whole genome shotgun (WGS) entry which is preliminary data.</text>
</comment>
<accession>A0ABX2BCM3</accession>
<dbReference type="EMBL" id="QDKN01000003">
    <property type="protein sequence ID" value="NPT30626.1"/>
    <property type="molecule type" value="Genomic_DNA"/>
</dbReference>
<evidence type="ECO:0000313" key="2">
    <source>
        <dbReference type="Proteomes" id="UP001318401"/>
    </source>
</evidence>
<evidence type="ECO:0000313" key="1">
    <source>
        <dbReference type="EMBL" id="NPT30626.1"/>
    </source>
</evidence>
<organism evidence="1 2">
    <name type="scientific">Vreelandella venusta</name>
    <dbReference type="NCBI Taxonomy" id="44935"/>
    <lineage>
        <taxon>Bacteria</taxon>
        <taxon>Pseudomonadati</taxon>
        <taxon>Pseudomonadota</taxon>
        <taxon>Gammaproteobacteria</taxon>
        <taxon>Oceanospirillales</taxon>
        <taxon>Halomonadaceae</taxon>
        <taxon>Vreelandella</taxon>
    </lineage>
</organism>
<keyword evidence="2" id="KW-1185">Reference proteome</keyword>
<sequence>MNELDRQDKLEQQALQKQSAEAVEAYLVAAIDIADRHLDPAFFEKNPALLGDLVKAMAIQHQADVMAQVR</sequence>
<reference evidence="1 2" key="1">
    <citation type="submission" date="2018-04" db="EMBL/GenBank/DDBJ databases">
        <authorList>
            <person name="Li G."/>
            <person name="Du W."/>
            <person name="Bai Y."/>
        </authorList>
    </citation>
    <scope>NUCLEOTIDE SEQUENCE [LARGE SCALE GENOMIC DNA]</scope>
    <source>
        <strain evidence="1 2">YYYZ-3</strain>
    </source>
</reference>
<dbReference type="Proteomes" id="UP001318401">
    <property type="component" value="Unassembled WGS sequence"/>
</dbReference>
<name>A0ABX2BCM3_9GAMM</name>
<protein>
    <submittedName>
        <fullName evidence="1">Uncharacterized protein</fullName>
    </submittedName>
</protein>
<gene>
    <name evidence="1" type="ORF">DDR56_08610</name>
</gene>
<proteinExistence type="predicted"/>